<proteinExistence type="predicted"/>
<dbReference type="AlphaFoldDB" id="A0A1N6HLM7"/>
<reference evidence="1 2" key="1">
    <citation type="submission" date="2016-11" db="EMBL/GenBank/DDBJ databases">
        <authorList>
            <person name="Jaros S."/>
            <person name="Januszkiewicz K."/>
            <person name="Wedrychowicz H."/>
        </authorList>
    </citation>
    <scope>NUCLEOTIDE SEQUENCE [LARGE SCALE GENOMIC DNA]</scope>
    <source>
        <strain evidence="1 2">GAS95</strain>
    </source>
</reference>
<organism evidence="1 2">
    <name type="scientific">Paraburkholderia phenazinium</name>
    <dbReference type="NCBI Taxonomy" id="60549"/>
    <lineage>
        <taxon>Bacteria</taxon>
        <taxon>Pseudomonadati</taxon>
        <taxon>Pseudomonadota</taxon>
        <taxon>Betaproteobacteria</taxon>
        <taxon>Burkholderiales</taxon>
        <taxon>Burkholderiaceae</taxon>
        <taxon>Paraburkholderia</taxon>
    </lineage>
</organism>
<keyword evidence="2" id="KW-1185">Reference proteome</keyword>
<protein>
    <submittedName>
        <fullName evidence="1">Uncharacterized protein</fullName>
    </submittedName>
</protein>
<accession>A0A1N6HLM7</accession>
<dbReference type="EMBL" id="FSRU01000001">
    <property type="protein sequence ID" value="SIO20636.1"/>
    <property type="molecule type" value="Genomic_DNA"/>
</dbReference>
<sequence>MCRSQRHSIFEMNRRCAKRDTQRVDAPVRVLPSVGGNVGGLEHGRCVALGDGATTGVGVQQGLAKIFLAPCSASTHSEKPVYCDARHPSQR</sequence>
<evidence type="ECO:0000313" key="2">
    <source>
        <dbReference type="Proteomes" id="UP000185151"/>
    </source>
</evidence>
<gene>
    <name evidence="1" type="ORF">SAMN05444165_1450</name>
</gene>
<evidence type="ECO:0000313" key="1">
    <source>
        <dbReference type="EMBL" id="SIO20636.1"/>
    </source>
</evidence>
<dbReference type="Proteomes" id="UP000185151">
    <property type="component" value="Unassembled WGS sequence"/>
</dbReference>
<name>A0A1N6HLM7_9BURK</name>